<dbReference type="EMBL" id="JARFYN010000040">
    <property type="protein sequence ID" value="MDL2408860.1"/>
    <property type="molecule type" value="Genomic_DNA"/>
</dbReference>
<name>A0ABT7KLK6_9HYPH</name>
<evidence type="ECO:0000259" key="4">
    <source>
        <dbReference type="Pfam" id="PF14331"/>
    </source>
</evidence>
<evidence type="ECO:0000259" key="5">
    <source>
        <dbReference type="Pfam" id="PF21070"/>
    </source>
</evidence>
<feature type="transmembrane region" description="Helical" evidence="1">
    <location>
        <begin position="447"/>
        <end position="470"/>
    </location>
</feature>
<proteinExistence type="predicted"/>
<feature type="domain" description="Type VI secretion system component TssM1 helical" evidence="5">
    <location>
        <begin position="957"/>
        <end position="1051"/>
    </location>
</feature>
<dbReference type="Pfam" id="PF06761">
    <property type="entry name" value="IcmF-related"/>
    <property type="match status" value="1"/>
</dbReference>
<dbReference type="InterPro" id="IPR017731">
    <property type="entry name" value="TssM1-like"/>
</dbReference>
<keyword evidence="1" id="KW-0472">Membrane</keyword>
<keyword evidence="1" id="KW-1133">Transmembrane helix</keyword>
<dbReference type="SUPFAM" id="SSF52540">
    <property type="entry name" value="P-loop containing nucleoside triphosphate hydrolases"/>
    <property type="match status" value="1"/>
</dbReference>
<dbReference type="InterPro" id="IPR053156">
    <property type="entry name" value="T6SS_TssM-like"/>
</dbReference>
<evidence type="ECO:0000259" key="3">
    <source>
        <dbReference type="Pfam" id="PF06761"/>
    </source>
</evidence>
<feature type="domain" description="Type VI secretion system component TssM1 N-terminal" evidence="4">
    <location>
        <begin position="202"/>
        <end position="455"/>
    </location>
</feature>
<dbReference type="Pfam" id="PF14331">
    <property type="entry name" value="IcmF-related_N"/>
    <property type="match status" value="1"/>
</dbReference>
<dbReference type="InterPro" id="IPR025743">
    <property type="entry name" value="TssM1_N"/>
</dbReference>
<dbReference type="Pfam" id="PF06744">
    <property type="entry name" value="IcmF_C"/>
    <property type="match status" value="1"/>
</dbReference>
<keyword evidence="1" id="KW-0812">Transmembrane</keyword>
<evidence type="ECO:0000313" key="6">
    <source>
        <dbReference type="EMBL" id="MDL2408860.1"/>
    </source>
</evidence>
<protein>
    <submittedName>
        <fullName evidence="6">Type VI secretion system membrane subunit TssM</fullName>
    </submittedName>
</protein>
<dbReference type="InterPro" id="IPR048677">
    <property type="entry name" value="TssM1_hel"/>
</dbReference>
<dbReference type="RefSeq" id="WP_285882307.1">
    <property type="nucleotide sequence ID" value="NZ_JARFYN010000040.1"/>
</dbReference>
<sequence length="1189" mass="131613">MVRTYLVSILRPSSLLMLLMIITLASLFWLFGSQLAIGAFTPFDTTLSRTLISVSAVVGFFVVTFVRLFLARRANAKLINSMLVNDELISMGSSVSSDEVELIHEDFEKTVKTLRDRPIDGRKRRSYLFDLPWYIVIGPPATGKTTILQNSGLDFPLAEAGHMAALNGGGGTRHCDWLISNDAVLIDTAGRYTTQDLNQGIDAAAWGGLLNILKENRKRRPVNGVLLAISIADLALASEPERQRHAEILRQRLRELHRSFQMRLPVYVMFTKCDLTAGFEEYFGDMTEAEREQVWGITFPRDEEQATFGATFEAGFLDLVDRLERRLPAKLAAAHNNARRCRIYGFPHEFASLCTVLRGFITDVFRVNRYEDQPLLRGVYFTSGTREGTPFDRLLGAMGRSFALAPSHQPPTSGERTAFFIKRLLTDIIFAEQNIVGRDIRFERQSAAARGAACAGIAAVWLLFCSYWLVGLDSSLSLIKEADASVDKLRIGMKQAGNNRSLESLLPILDEARKLRDIASSGWPLPDILSIDARSELSGVATQTYDALLKTYLLPSVVARLQIHIQLLSSSSVPNNLLLRDQLETYLMLTTGQKYERARVEGELVRQNEAAFALQPDAKARMDTHAESLAALLPAEAAGDQAIVQAARTRLSNVPQASDIYARMVQDAQRRYQLPPISIVDILGPGVLQVDSAAGATSVVPGFYTKNGFYQFFLPRLPEYIRNSKGTDWVLGENASNDAYQKLSEEIAKAYVRDYIAMWRNTVNPVRVIDFDSLNRGQAILRDLSSPQSPLTALLTTLRDNTELPLPGENAESQRPGEALAQAAAPRGAALPVADAVTDAIARTALSTAFGSTPWPGTTIRNAFLPLTSLVDPQNGPGLAEMQKLFGELFGTVAGIAAAPSPEAAAFDFVLQRSKSPTRDNFSRLRADAATKPTPVRPMVEFISNRTWQILRRLAYKHVNQRWQDETLPTCNAMITDRYPFSPDAQQEISLQDFADIFKPAGILDQFFKDNLSPFVVVRGRQFMALDPDGSGIGLSADALGQFARAAAIREAFFGAAGTTPEAKFTVEPIHLDPKALSSSFVLDDTDLVYRHGPIRPRDFVWPSKRDASTAQLSITLLDGKTETLQRTGNWAIFRMLSGTGMARTSWRDQFEFSIEKDKIRARFRLRAASVANPFNGELYASFRCPPAL</sequence>
<comment type="caution">
    <text evidence="6">The sequence shown here is derived from an EMBL/GenBank/DDBJ whole genome shotgun (WGS) entry which is preliminary data.</text>
</comment>
<evidence type="ECO:0000313" key="7">
    <source>
        <dbReference type="Proteomes" id="UP001172630"/>
    </source>
</evidence>
<feature type="transmembrane region" description="Helical" evidence="1">
    <location>
        <begin position="51"/>
        <end position="70"/>
    </location>
</feature>
<evidence type="ECO:0000259" key="2">
    <source>
        <dbReference type="Pfam" id="PF06744"/>
    </source>
</evidence>
<organism evidence="6 7">
    <name type="scientific">Rhizobium calliandrae</name>
    <dbReference type="NCBI Taxonomy" id="1312182"/>
    <lineage>
        <taxon>Bacteria</taxon>
        <taxon>Pseudomonadati</taxon>
        <taxon>Pseudomonadota</taxon>
        <taxon>Alphaproteobacteria</taxon>
        <taxon>Hyphomicrobiales</taxon>
        <taxon>Rhizobiaceae</taxon>
        <taxon>Rhizobium/Agrobacterium group</taxon>
        <taxon>Rhizobium</taxon>
    </lineage>
</organism>
<reference evidence="6" key="1">
    <citation type="submission" date="2023-06" db="EMBL/GenBank/DDBJ databases">
        <title>Phylogenetic Diversity of Rhizobium strains.</title>
        <authorList>
            <person name="Moura F.T."/>
            <person name="Helene L.C.F."/>
            <person name="Hungria M."/>
        </authorList>
    </citation>
    <scope>NUCLEOTIDE SEQUENCE</scope>
    <source>
        <strain evidence="6">CCGE524</strain>
    </source>
</reference>
<dbReference type="PANTHER" id="PTHR36153:SF1">
    <property type="entry name" value="TYPE VI SECRETION SYSTEM COMPONENT TSSM1"/>
    <property type="match status" value="1"/>
</dbReference>
<feature type="transmembrane region" description="Helical" evidence="1">
    <location>
        <begin position="12"/>
        <end position="31"/>
    </location>
</feature>
<dbReference type="InterPro" id="IPR009612">
    <property type="entry name" value="IcmF-rel"/>
</dbReference>
<accession>A0ABT7KLK6</accession>
<dbReference type="NCBIfam" id="TIGR03348">
    <property type="entry name" value="VI_IcmF"/>
    <property type="match status" value="1"/>
</dbReference>
<feature type="domain" description="Type VI secretion system IcmF C-terminal" evidence="2">
    <location>
        <begin position="1065"/>
        <end position="1170"/>
    </location>
</feature>
<gene>
    <name evidence="6" type="primary">tssM</name>
    <name evidence="6" type="ORF">PY650_25110</name>
</gene>
<keyword evidence="7" id="KW-1185">Reference proteome</keyword>
<dbReference type="Proteomes" id="UP001172630">
    <property type="component" value="Unassembled WGS sequence"/>
</dbReference>
<dbReference type="Pfam" id="PF21070">
    <property type="entry name" value="IcmF_helical"/>
    <property type="match status" value="1"/>
</dbReference>
<evidence type="ECO:0000256" key="1">
    <source>
        <dbReference type="SAM" id="Phobius"/>
    </source>
</evidence>
<feature type="domain" description="IcmF-related" evidence="3">
    <location>
        <begin position="506"/>
        <end position="802"/>
    </location>
</feature>
<dbReference type="InterPro" id="IPR027417">
    <property type="entry name" value="P-loop_NTPase"/>
</dbReference>
<dbReference type="InterPro" id="IPR010623">
    <property type="entry name" value="IcmF_C"/>
</dbReference>
<dbReference type="PANTHER" id="PTHR36153">
    <property type="entry name" value="INNER MEMBRANE PROTEIN-RELATED"/>
    <property type="match status" value="1"/>
</dbReference>